<comment type="caution">
    <text evidence="1">The sequence shown here is derived from an EMBL/GenBank/DDBJ whole genome shotgun (WGS) entry which is preliminary data.</text>
</comment>
<dbReference type="GO" id="GO:0008168">
    <property type="term" value="F:methyltransferase activity"/>
    <property type="evidence" value="ECO:0007669"/>
    <property type="project" value="UniProtKB-KW"/>
</dbReference>
<dbReference type="AlphaFoldDB" id="A0A927EA68"/>
<name>A0A927EA68_9HYPH</name>
<dbReference type="InterPro" id="IPR029063">
    <property type="entry name" value="SAM-dependent_MTases_sf"/>
</dbReference>
<accession>A0A927EA68</accession>
<dbReference type="SUPFAM" id="SSF53335">
    <property type="entry name" value="S-adenosyl-L-methionine-dependent methyltransferases"/>
    <property type="match status" value="1"/>
</dbReference>
<dbReference type="Gene3D" id="3.40.50.150">
    <property type="entry name" value="Vaccinia Virus protein VP39"/>
    <property type="match status" value="1"/>
</dbReference>
<keyword evidence="2" id="KW-1185">Reference proteome</keyword>
<evidence type="ECO:0000313" key="1">
    <source>
        <dbReference type="EMBL" id="MBD3847119.1"/>
    </source>
</evidence>
<reference evidence="1" key="1">
    <citation type="submission" date="2020-09" db="EMBL/GenBank/DDBJ databases">
        <title>Bosea spartocytisi sp. nov. a root nodule endophyte of Spartocytisus supranubius in the high mountain ecosystem fo the Teide National Park (Canary Islands, Spain).</title>
        <authorList>
            <person name="Pulido-Suarez L."/>
            <person name="Peix A."/>
            <person name="Igual J.M."/>
            <person name="Socas-Perez N."/>
            <person name="Velazquez E."/>
            <person name="Flores-Felix J.D."/>
            <person name="Leon-Barrios M."/>
        </authorList>
    </citation>
    <scope>NUCLEOTIDE SEQUENCE</scope>
    <source>
        <strain evidence="1">SSUT16</strain>
    </source>
</reference>
<keyword evidence="1" id="KW-0489">Methyltransferase</keyword>
<dbReference type="CDD" id="cd02440">
    <property type="entry name" value="AdoMet_MTases"/>
    <property type="match status" value="1"/>
</dbReference>
<keyword evidence="1" id="KW-0808">Transferase</keyword>
<organism evidence="1 2">
    <name type="scientific">Bosea spartocytisi</name>
    <dbReference type="NCBI Taxonomy" id="2773451"/>
    <lineage>
        <taxon>Bacteria</taxon>
        <taxon>Pseudomonadati</taxon>
        <taxon>Pseudomonadota</taxon>
        <taxon>Alphaproteobacteria</taxon>
        <taxon>Hyphomicrobiales</taxon>
        <taxon>Boseaceae</taxon>
        <taxon>Bosea</taxon>
    </lineage>
</organism>
<sequence>MLKEIASLLPPLRRIKNELRFLREENSRLKSTLNSTAASTINRKPPSQSVFYFYNTNLDATDIIQSHAVDGLQPTPDFLTNFLGVLIRPEYLPNILAERAGTVEAVPIPANWHADIAEWASALRAVDLSEDTFTVVELGCGWGCWINNTGVAARAAGRKVNLIGIEGDEGHVRFAKQCCADNKFRDDQVTIVHGIAAANAGTALFPRQTQAGVNWGLEPIFNATAEQRREAVSSGACDELSMVPLESLPAGKRIDLLHIDIQGGEADFVRDAIGTINKKVAYLLIGTHSREIEGRLFSTLREAGWILEIERPAILSVNGGVPNVTVDGVQAWLNPRLAKKI</sequence>
<dbReference type="GO" id="GO:0032259">
    <property type="term" value="P:methylation"/>
    <property type="evidence" value="ECO:0007669"/>
    <property type="project" value="UniProtKB-KW"/>
</dbReference>
<gene>
    <name evidence="1" type="ORF">IED13_15525</name>
</gene>
<evidence type="ECO:0000313" key="2">
    <source>
        <dbReference type="Proteomes" id="UP000619295"/>
    </source>
</evidence>
<dbReference type="EMBL" id="JACXWY010000009">
    <property type="protein sequence ID" value="MBD3847119.1"/>
    <property type="molecule type" value="Genomic_DNA"/>
</dbReference>
<protein>
    <submittedName>
        <fullName evidence="1">Class I SAM-dependent methyltransferase</fullName>
    </submittedName>
</protein>
<proteinExistence type="predicted"/>
<dbReference type="Proteomes" id="UP000619295">
    <property type="component" value="Unassembled WGS sequence"/>
</dbReference>